<evidence type="ECO:0000313" key="17">
    <source>
        <dbReference type="Proteomes" id="UP000192738"/>
    </source>
</evidence>
<feature type="binding site" evidence="13">
    <location>
        <position position="341"/>
    </location>
    <ligand>
        <name>Zn(2+)</name>
        <dbReference type="ChEBI" id="CHEBI:29105"/>
        <note>catalytic</note>
    </ligand>
</feature>
<proteinExistence type="inferred from homology"/>
<evidence type="ECO:0000256" key="10">
    <source>
        <dbReference type="ARBA" id="ARBA00022917"/>
    </source>
</evidence>
<dbReference type="RefSeq" id="WP_084578406.1">
    <property type="nucleotide sequence ID" value="NZ_CP155572.1"/>
</dbReference>
<evidence type="ECO:0000256" key="3">
    <source>
        <dbReference type="ARBA" id="ARBA00022555"/>
    </source>
</evidence>
<dbReference type="FunFam" id="3.30.930.10:FF:000002">
    <property type="entry name" value="Threonine--tRNA ligase"/>
    <property type="match status" value="1"/>
</dbReference>
<sequence length="647" mass="74063">MISVKLKNGNSIEVPFSTTCAEIAKQISSGLAKEALAAEINGKVVDITTTVNADCSLHVVTFNDEAGKKVLRHTAAHVLAQAIKNLYPQVKLAIGPAIENGFYYDFDSEVPLSSDDLGKIESEMKRIIRQNSALERFALNRAEAVQFAERLNEPYKAELIRELPDGQPITFYRQGDFVDLCAGPHLPYTGMIKAVKLISCTGAYWRGDSNNKMLQRIYGTAFTKQSELDSYLAAQEEAKKRDHRKIGKELDLFSIDEYIGQGLILWHPKLSVVREEIELYWRKEHRRRGYEYIYTPHIGQSNLWETSGHLDHFAEGMYPKMKMAAKDETENTYYYVKPMSCPFHVRMYKTRPRSYRELPIRWCELGSVYRFEKSGALHGMLRVRGFTQDDAHIVCTEDQFVDEVNNVLDFALDINKAFGYDKLNVYLSVRDPQDKEKFIDNEPVWQLAESTLEKILSDRGIEFKKDIGGAKFYGPAIDLKAVDAMGREWQGTTIQLDMNLPERFGMTYVSSDGKEHTPIMLHRTLLGSMERFVGTLIEHYTGAFPVWLAPVQVKILAISERNHEYANKVLKVLRSEDIRVELDDRSEKVGYKIREAQLGKIPYMLILGDKEQNENVVAVRDRKNGETKKMNIEAFLTLIAEEILHKR</sequence>
<dbReference type="PANTHER" id="PTHR11451:SF44">
    <property type="entry name" value="THREONINE--TRNA LIGASE, CHLOROPLASTIC_MITOCHONDRIAL 2"/>
    <property type="match status" value="1"/>
</dbReference>
<protein>
    <recommendedName>
        <fullName evidence="13">Threonine--tRNA ligase</fullName>
        <ecNumber evidence="13">6.1.1.3</ecNumber>
    </recommendedName>
    <alternativeName>
        <fullName evidence="13">Threonyl-tRNA synthetase</fullName>
        <shortName evidence="13">ThrRS</shortName>
    </alternativeName>
</protein>
<dbReference type="SUPFAM" id="SSF55681">
    <property type="entry name" value="Class II aaRS and biotin synthetases"/>
    <property type="match status" value="1"/>
</dbReference>
<comment type="catalytic activity">
    <reaction evidence="12 13">
        <text>tRNA(Thr) + L-threonine + ATP = L-threonyl-tRNA(Thr) + AMP + diphosphate + H(+)</text>
        <dbReference type="Rhea" id="RHEA:24624"/>
        <dbReference type="Rhea" id="RHEA-COMP:9670"/>
        <dbReference type="Rhea" id="RHEA-COMP:9704"/>
        <dbReference type="ChEBI" id="CHEBI:15378"/>
        <dbReference type="ChEBI" id="CHEBI:30616"/>
        <dbReference type="ChEBI" id="CHEBI:33019"/>
        <dbReference type="ChEBI" id="CHEBI:57926"/>
        <dbReference type="ChEBI" id="CHEBI:78442"/>
        <dbReference type="ChEBI" id="CHEBI:78534"/>
        <dbReference type="ChEBI" id="CHEBI:456215"/>
        <dbReference type="EC" id="6.1.1.3"/>
    </reaction>
</comment>
<dbReference type="InterPro" id="IPR006195">
    <property type="entry name" value="aa-tRNA-synth_II"/>
</dbReference>
<keyword evidence="9 13" id="KW-0694">RNA-binding</keyword>
<dbReference type="FunFam" id="3.30.54.20:FF:000002">
    <property type="entry name" value="Threonine--tRNA ligase"/>
    <property type="match status" value="1"/>
</dbReference>
<name>A0A1W2F1G4_9FIRM</name>
<evidence type="ECO:0000313" key="16">
    <source>
        <dbReference type="EMBL" id="SMD15306.1"/>
    </source>
</evidence>
<evidence type="ECO:0000256" key="6">
    <source>
        <dbReference type="ARBA" id="ARBA00022741"/>
    </source>
</evidence>
<feature type="domain" description="Aminoacyl-transfer RNA synthetases class-II family profile" evidence="14">
    <location>
        <begin position="242"/>
        <end position="545"/>
    </location>
</feature>
<dbReference type="EMBL" id="FWXI01000037">
    <property type="protein sequence ID" value="SMD15306.1"/>
    <property type="molecule type" value="Genomic_DNA"/>
</dbReference>
<reference evidence="16 17" key="1">
    <citation type="submission" date="2017-04" db="EMBL/GenBank/DDBJ databases">
        <authorList>
            <person name="Afonso C.L."/>
            <person name="Miller P.J."/>
            <person name="Scott M.A."/>
            <person name="Spackman E."/>
            <person name="Goraichik I."/>
            <person name="Dimitrov K.M."/>
            <person name="Suarez D.L."/>
            <person name="Swayne D.E."/>
        </authorList>
    </citation>
    <scope>NUCLEOTIDE SEQUENCE [LARGE SCALE GENOMIC DNA]</scope>
    <source>
        <strain evidence="16 17">DSM 5090</strain>
    </source>
</reference>
<dbReference type="SMART" id="SM00863">
    <property type="entry name" value="tRNA_SAD"/>
    <property type="match status" value="1"/>
</dbReference>
<dbReference type="PROSITE" id="PS50862">
    <property type="entry name" value="AA_TRNA_LIGASE_II"/>
    <property type="match status" value="1"/>
</dbReference>
<dbReference type="GO" id="GO:0005524">
    <property type="term" value="F:ATP binding"/>
    <property type="evidence" value="ECO:0007669"/>
    <property type="project" value="UniProtKB-UniRule"/>
</dbReference>
<dbReference type="InterPro" id="IPR018163">
    <property type="entry name" value="Thr/Ala-tRNA-synth_IIc_edit"/>
</dbReference>
<dbReference type="InterPro" id="IPR002320">
    <property type="entry name" value="Thr-tRNA-ligase_IIa"/>
</dbReference>
<dbReference type="GO" id="GO:0140096">
    <property type="term" value="F:catalytic activity, acting on a protein"/>
    <property type="evidence" value="ECO:0007669"/>
    <property type="project" value="UniProtKB-ARBA"/>
</dbReference>
<dbReference type="Pfam" id="PF03129">
    <property type="entry name" value="HGTP_anticodon"/>
    <property type="match status" value="1"/>
</dbReference>
<dbReference type="SUPFAM" id="SSF55186">
    <property type="entry name" value="ThrRS/AlaRS common domain"/>
    <property type="match status" value="1"/>
</dbReference>
<accession>A0A1W2F1G4</accession>
<evidence type="ECO:0000259" key="14">
    <source>
        <dbReference type="PROSITE" id="PS50862"/>
    </source>
</evidence>
<dbReference type="InterPro" id="IPR012675">
    <property type="entry name" value="Beta-grasp_dom_sf"/>
</dbReference>
<evidence type="ECO:0000256" key="9">
    <source>
        <dbReference type="ARBA" id="ARBA00022884"/>
    </source>
</evidence>
<keyword evidence="5 13" id="KW-0479">Metal-binding</keyword>
<evidence type="ECO:0000256" key="5">
    <source>
        <dbReference type="ARBA" id="ARBA00022723"/>
    </source>
</evidence>
<dbReference type="Proteomes" id="UP000192738">
    <property type="component" value="Unassembled WGS sequence"/>
</dbReference>
<comment type="subcellular location">
    <subcellularLocation>
        <location evidence="13">Cytoplasm</location>
    </subcellularLocation>
</comment>
<dbReference type="GO" id="GO:0016740">
    <property type="term" value="F:transferase activity"/>
    <property type="evidence" value="ECO:0007669"/>
    <property type="project" value="UniProtKB-ARBA"/>
</dbReference>
<comment type="caution">
    <text evidence="13">Lacks conserved residue(s) required for the propagation of feature annotation.</text>
</comment>
<dbReference type="GO" id="GO:0000049">
    <property type="term" value="F:tRNA binding"/>
    <property type="evidence" value="ECO:0007669"/>
    <property type="project" value="UniProtKB-KW"/>
</dbReference>
<evidence type="ECO:0000256" key="8">
    <source>
        <dbReference type="ARBA" id="ARBA00022840"/>
    </source>
</evidence>
<dbReference type="STRING" id="112901.SAMN04488500_13712"/>
<dbReference type="PANTHER" id="PTHR11451">
    <property type="entry name" value="THREONINE-TRNA LIGASE"/>
    <property type="match status" value="1"/>
</dbReference>
<dbReference type="HAMAP" id="MF_00184">
    <property type="entry name" value="Thr_tRNA_synth"/>
    <property type="match status" value="1"/>
</dbReference>
<dbReference type="PRINTS" id="PR01047">
    <property type="entry name" value="TRNASYNTHTHR"/>
</dbReference>
<keyword evidence="3 13" id="KW-0820">tRNA-binding</keyword>
<keyword evidence="10 13" id="KW-0648">Protein biosynthesis</keyword>
<evidence type="ECO:0000256" key="1">
    <source>
        <dbReference type="ARBA" id="ARBA00008226"/>
    </source>
</evidence>
<dbReference type="FunFam" id="3.30.980.10:FF:000005">
    <property type="entry name" value="Threonyl-tRNA synthetase, mitochondrial"/>
    <property type="match status" value="1"/>
</dbReference>
<dbReference type="Gene3D" id="3.30.54.20">
    <property type="match status" value="1"/>
</dbReference>
<keyword evidence="17" id="KW-1185">Reference proteome</keyword>
<dbReference type="InterPro" id="IPR033728">
    <property type="entry name" value="ThrRS_core"/>
</dbReference>
<dbReference type="GO" id="GO:0004829">
    <property type="term" value="F:threonine-tRNA ligase activity"/>
    <property type="evidence" value="ECO:0007669"/>
    <property type="project" value="UniProtKB-UniRule"/>
</dbReference>
<dbReference type="FunFam" id="3.40.50.800:FF:000001">
    <property type="entry name" value="Threonine--tRNA ligase"/>
    <property type="match status" value="1"/>
</dbReference>
<comment type="similarity">
    <text evidence="1 13">Belongs to the class-II aminoacyl-tRNA synthetase family.</text>
</comment>
<dbReference type="InterPro" id="IPR012947">
    <property type="entry name" value="tRNA_SAD"/>
</dbReference>
<dbReference type="InterPro" id="IPR004154">
    <property type="entry name" value="Anticodon-bd"/>
</dbReference>
<dbReference type="EC" id="6.1.1.3" evidence="13"/>
<dbReference type="InterPro" id="IPR002314">
    <property type="entry name" value="aa-tRNA-synt_IIb"/>
</dbReference>
<dbReference type="Pfam" id="PF02824">
    <property type="entry name" value="TGS"/>
    <property type="match status" value="1"/>
</dbReference>
<dbReference type="GO" id="GO:0006435">
    <property type="term" value="P:threonyl-tRNA aminoacylation"/>
    <property type="evidence" value="ECO:0007669"/>
    <property type="project" value="UniProtKB-UniRule"/>
</dbReference>
<dbReference type="InterPro" id="IPR036621">
    <property type="entry name" value="Anticodon-bd_dom_sf"/>
</dbReference>
<dbReference type="InterPro" id="IPR045864">
    <property type="entry name" value="aa-tRNA-synth_II/BPL/LPL"/>
</dbReference>
<dbReference type="Gene3D" id="3.40.50.800">
    <property type="entry name" value="Anticodon-binding domain"/>
    <property type="match status" value="1"/>
</dbReference>
<dbReference type="InterPro" id="IPR004095">
    <property type="entry name" value="TGS"/>
</dbReference>
<dbReference type="AlphaFoldDB" id="A0A1W2F1G4"/>
<keyword evidence="2 13" id="KW-0963">Cytoplasm</keyword>
<dbReference type="InterPro" id="IPR047246">
    <property type="entry name" value="ThrRS_anticodon"/>
</dbReference>
<keyword evidence="4 13" id="KW-0436">Ligase</keyword>
<dbReference type="PROSITE" id="PS51880">
    <property type="entry name" value="TGS"/>
    <property type="match status" value="1"/>
</dbReference>
<dbReference type="Pfam" id="PF00587">
    <property type="entry name" value="tRNA-synt_2b"/>
    <property type="match status" value="1"/>
</dbReference>
<evidence type="ECO:0000256" key="4">
    <source>
        <dbReference type="ARBA" id="ARBA00022598"/>
    </source>
</evidence>
<dbReference type="GO" id="GO:0005737">
    <property type="term" value="C:cytoplasm"/>
    <property type="evidence" value="ECO:0007669"/>
    <property type="project" value="UniProtKB-SubCell"/>
</dbReference>
<dbReference type="Gene3D" id="3.30.930.10">
    <property type="entry name" value="Bira Bifunctional Protein, Domain 2"/>
    <property type="match status" value="1"/>
</dbReference>
<evidence type="ECO:0000256" key="13">
    <source>
        <dbReference type="HAMAP-Rule" id="MF_00184"/>
    </source>
</evidence>
<dbReference type="InterPro" id="IPR012676">
    <property type="entry name" value="TGS-like"/>
</dbReference>
<keyword evidence="8 13" id="KW-0067">ATP-binding</keyword>
<evidence type="ECO:0000256" key="7">
    <source>
        <dbReference type="ARBA" id="ARBA00022833"/>
    </source>
</evidence>
<evidence type="ECO:0000259" key="15">
    <source>
        <dbReference type="PROSITE" id="PS51880"/>
    </source>
</evidence>
<evidence type="ECO:0000256" key="12">
    <source>
        <dbReference type="ARBA" id="ARBA00049515"/>
    </source>
</evidence>
<dbReference type="Gene3D" id="3.10.20.30">
    <property type="match status" value="1"/>
</dbReference>
<dbReference type="CDD" id="cd00771">
    <property type="entry name" value="ThrRS_core"/>
    <property type="match status" value="1"/>
</dbReference>
<gene>
    <name evidence="13" type="primary">thrS</name>
    <name evidence="16" type="ORF">SAMN04488500_13712</name>
</gene>
<dbReference type="SUPFAM" id="SSF52954">
    <property type="entry name" value="Class II aaRS ABD-related"/>
    <property type="match status" value="1"/>
</dbReference>
<dbReference type="NCBIfam" id="TIGR00418">
    <property type="entry name" value="thrS"/>
    <property type="match status" value="1"/>
</dbReference>
<keyword evidence="11 13" id="KW-0030">Aminoacyl-tRNA synthetase</keyword>
<feature type="binding site" evidence="13">
    <location>
        <position position="522"/>
    </location>
    <ligand>
        <name>Zn(2+)</name>
        <dbReference type="ChEBI" id="CHEBI:29105"/>
        <note>catalytic</note>
    </ligand>
</feature>
<dbReference type="Gene3D" id="3.30.980.10">
    <property type="entry name" value="Threonyl-trna Synthetase, Chain A, domain 2"/>
    <property type="match status" value="1"/>
</dbReference>
<dbReference type="Pfam" id="PF07973">
    <property type="entry name" value="tRNA_SAD"/>
    <property type="match status" value="1"/>
</dbReference>
<evidence type="ECO:0000256" key="11">
    <source>
        <dbReference type="ARBA" id="ARBA00023146"/>
    </source>
</evidence>
<keyword evidence="6 13" id="KW-0547">Nucleotide-binding</keyword>
<organism evidence="16 17">
    <name type="scientific">Sporomusa malonica</name>
    <dbReference type="NCBI Taxonomy" id="112901"/>
    <lineage>
        <taxon>Bacteria</taxon>
        <taxon>Bacillati</taxon>
        <taxon>Bacillota</taxon>
        <taxon>Negativicutes</taxon>
        <taxon>Selenomonadales</taxon>
        <taxon>Sporomusaceae</taxon>
        <taxon>Sporomusa</taxon>
    </lineage>
</organism>
<comment type="subunit">
    <text evidence="13">Homodimer.</text>
</comment>
<keyword evidence="7 13" id="KW-0862">Zinc</keyword>
<feature type="binding site" evidence="13">
    <location>
        <position position="392"/>
    </location>
    <ligand>
        <name>Zn(2+)</name>
        <dbReference type="ChEBI" id="CHEBI:29105"/>
        <note>catalytic</note>
    </ligand>
</feature>
<dbReference type="SUPFAM" id="SSF81271">
    <property type="entry name" value="TGS-like"/>
    <property type="match status" value="1"/>
</dbReference>
<dbReference type="CDD" id="cd00860">
    <property type="entry name" value="ThrRS_anticodon"/>
    <property type="match status" value="1"/>
</dbReference>
<feature type="domain" description="TGS" evidence="15">
    <location>
        <begin position="1"/>
        <end position="61"/>
    </location>
</feature>
<evidence type="ECO:0000256" key="2">
    <source>
        <dbReference type="ARBA" id="ARBA00022490"/>
    </source>
</evidence>
<dbReference type="GO" id="GO:0046872">
    <property type="term" value="F:metal ion binding"/>
    <property type="evidence" value="ECO:0007669"/>
    <property type="project" value="UniProtKB-KW"/>
</dbReference>
<comment type="cofactor">
    <cofactor evidence="13">
        <name>Zn(2+)</name>
        <dbReference type="ChEBI" id="CHEBI:29105"/>
    </cofactor>
    <text evidence="13">Binds 1 zinc ion per subunit.</text>
</comment>
<dbReference type="CDD" id="cd01667">
    <property type="entry name" value="TGS_ThrRS"/>
    <property type="match status" value="1"/>
</dbReference>